<dbReference type="EMBL" id="JAGIOA010000001">
    <property type="protein sequence ID" value="MBP2378952.1"/>
    <property type="molecule type" value="Genomic_DNA"/>
</dbReference>
<sequence length="199" mass="22078">MTVVISVQHATETSTSSWYQDPAIGRELRFLAERGVQIKTAAEYFDGQPGPHGERFLSLEFPVDIDLTVWFDDTRNMWRLEVNTCDVRPCDTAAQVAQAANIAEAARVCRDFNNRIIRQTRRDGNALITTEINALLADREVDVFDLGRAMDLTPGALASKLAGRTGWTGADLLRVANVIDPDDPAEIFQRLAKLMSRGA</sequence>
<keyword evidence="2" id="KW-1185">Reference proteome</keyword>
<accession>A0ABS4WRW5</accession>
<gene>
    <name evidence="1" type="ORF">JOF42_002447</name>
</gene>
<evidence type="ECO:0000313" key="1">
    <source>
        <dbReference type="EMBL" id="MBP2378952.1"/>
    </source>
</evidence>
<dbReference type="Proteomes" id="UP000703720">
    <property type="component" value="Unassembled WGS sequence"/>
</dbReference>
<name>A0ABS4WRW5_9MICO</name>
<reference evidence="1 2" key="1">
    <citation type="submission" date="2021-03" db="EMBL/GenBank/DDBJ databases">
        <title>Sequencing the genomes of 1000 actinobacteria strains.</title>
        <authorList>
            <person name="Klenk H.-P."/>
        </authorList>
    </citation>
    <scope>NUCLEOTIDE SEQUENCE [LARGE SCALE GENOMIC DNA]</scope>
    <source>
        <strain evidence="1 2">DSM 13468</strain>
    </source>
</reference>
<proteinExistence type="predicted"/>
<evidence type="ECO:0000313" key="2">
    <source>
        <dbReference type="Proteomes" id="UP000703720"/>
    </source>
</evidence>
<protein>
    <submittedName>
        <fullName evidence="1">Uncharacterized protein</fullName>
    </submittedName>
</protein>
<comment type="caution">
    <text evidence="1">The sequence shown here is derived from an EMBL/GenBank/DDBJ whole genome shotgun (WGS) entry which is preliminary data.</text>
</comment>
<organism evidence="1 2">
    <name type="scientific">Microbacterium phyllosphaerae</name>
    <dbReference type="NCBI Taxonomy" id="124798"/>
    <lineage>
        <taxon>Bacteria</taxon>
        <taxon>Bacillati</taxon>
        <taxon>Actinomycetota</taxon>
        <taxon>Actinomycetes</taxon>
        <taxon>Micrococcales</taxon>
        <taxon>Microbacteriaceae</taxon>
        <taxon>Microbacterium</taxon>
    </lineage>
</organism>
<dbReference type="RefSeq" id="WP_210098099.1">
    <property type="nucleotide sequence ID" value="NZ_BAAAIO010000003.1"/>
</dbReference>